<proteinExistence type="predicted"/>
<reference evidence="1 2" key="1">
    <citation type="submission" date="2024-03" db="EMBL/GenBank/DDBJ databases">
        <title>Aureococcus anophagefferens CCMP1851 and Kratosvirus quantuckense: Draft genome of a second virus-susceptible host strain in the model system.</title>
        <authorList>
            <person name="Chase E."/>
            <person name="Truchon A.R."/>
            <person name="Schepens W."/>
            <person name="Wilhelm S.W."/>
        </authorList>
    </citation>
    <scope>NUCLEOTIDE SEQUENCE [LARGE SCALE GENOMIC DNA]</scope>
    <source>
        <strain evidence="1 2">CCMP1851</strain>
    </source>
</reference>
<gene>
    <name evidence="1" type="ORF">SO694_00031245</name>
</gene>
<comment type="caution">
    <text evidence="1">The sequence shown here is derived from an EMBL/GenBank/DDBJ whole genome shotgun (WGS) entry which is preliminary data.</text>
</comment>
<protein>
    <submittedName>
        <fullName evidence="1">Spectrin binding protein</fullName>
    </submittedName>
</protein>
<dbReference type="Proteomes" id="UP001363151">
    <property type="component" value="Unassembled WGS sequence"/>
</dbReference>
<sequence>MVLAPLFCDEARCEGTALGTCKLLLSRGASLDVRTRKGRDAEAWARIINKPRLAALFAAVRAAGGWKPYVDAPRRELLALRRELPSLRERGRATPSDNRLYERLFHDVRVPDDVFTHVFSYWRTPRDA</sequence>
<evidence type="ECO:0000313" key="2">
    <source>
        <dbReference type="Proteomes" id="UP001363151"/>
    </source>
</evidence>
<keyword evidence="2" id="KW-1185">Reference proteome</keyword>
<evidence type="ECO:0000313" key="1">
    <source>
        <dbReference type="EMBL" id="KAK7232083.1"/>
    </source>
</evidence>
<dbReference type="EMBL" id="JBBJCI010000371">
    <property type="protein sequence ID" value="KAK7232083.1"/>
    <property type="molecule type" value="Genomic_DNA"/>
</dbReference>
<accession>A0ABR1FJN2</accession>
<organism evidence="1 2">
    <name type="scientific">Aureococcus anophagefferens</name>
    <name type="common">Harmful bloom alga</name>
    <dbReference type="NCBI Taxonomy" id="44056"/>
    <lineage>
        <taxon>Eukaryota</taxon>
        <taxon>Sar</taxon>
        <taxon>Stramenopiles</taxon>
        <taxon>Ochrophyta</taxon>
        <taxon>Pelagophyceae</taxon>
        <taxon>Pelagomonadales</taxon>
        <taxon>Pelagomonadaceae</taxon>
        <taxon>Aureococcus</taxon>
    </lineage>
</organism>
<name>A0ABR1FJN2_AURAN</name>